<name>A0A6A7BCA2_9PLEO</name>
<gene>
    <name evidence="2" type="ORF">T440DRAFT_477328</name>
</gene>
<organism evidence="2 3">
    <name type="scientific">Plenodomus tracheiphilus IPT5</name>
    <dbReference type="NCBI Taxonomy" id="1408161"/>
    <lineage>
        <taxon>Eukaryota</taxon>
        <taxon>Fungi</taxon>
        <taxon>Dikarya</taxon>
        <taxon>Ascomycota</taxon>
        <taxon>Pezizomycotina</taxon>
        <taxon>Dothideomycetes</taxon>
        <taxon>Pleosporomycetidae</taxon>
        <taxon>Pleosporales</taxon>
        <taxon>Pleosporineae</taxon>
        <taxon>Leptosphaeriaceae</taxon>
        <taxon>Plenodomus</taxon>
    </lineage>
</organism>
<dbReference type="OrthoDB" id="10512121at2759"/>
<dbReference type="EMBL" id="MU006297">
    <property type="protein sequence ID" value="KAF2852963.1"/>
    <property type="molecule type" value="Genomic_DNA"/>
</dbReference>
<dbReference type="Proteomes" id="UP000799423">
    <property type="component" value="Unassembled WGS sequence"/>
</dbReference>
<accession>A0A6A7BCA2</accession>
<dbReference type="AlphaFoldDB" id="A0A6A7BCA2"/>
<feature type="region of interest" description="Disordered" evidence="1">
    <location>
        <begin position="49"/>
        <end position="95"/>
    </location>
</feature>
<evidence type="ECO:0000313" key="2">
    <source>
        <dbReference type="EMBL" id="KAF2852963.1"/>
    </source>
</evidence>
<reference evidence="2" key="1">
    <citation type="submission" date="2020-01" db="EMBL/GenBank/DDBJ databases">
        <authorList>
            <consortium name="DOE Joint Genome Institute"/>
            <person name="Haridas S."/>
            <person name="Albert R."/>
            <person name="Binder M."/>
            <person name="Bloem J."/>
            <person name="Labutti K."/>
            <person name="Salamov A."/>
            <person name="Andreopoulos B."/>
            <person name="Baker S.E."/>
            <person name="Barry K."/>
            <person name="Bills G."/>
            <person name="Bluhm B.H."/>
            <person name="Cannon C."/>
            <person name="Castanera R."/>
            <person name="Culley D.E."/>
            <person name="Daum C."/>
            <person name="Ezra D."/>
            <person name="Gonzalez J.B."/>
            <person name="Henrissat B."/>
            <person name="Kuo A."/>
            <person name="Liang C."/>
            <person name="Lipzen A."/>
            <person name="Lutzoni F."/>
            <person name="Magnuson J."/>
            <person name="Mondo S."/>
            <person name="Nolan M."/>
            <person name="Ohm R."/>
            <person name="Pangilinan J."/>
            <person name="Park H.-J."/>
            <person name="Ramirez L."/>
            <person name="Alfaro M."/>
            <person name="Sun H."/>
            <person name="Tritt A."/>
            <person name="Yoshinaga Y."/>
            <person name="Zwiers L.-H."/>
            <person name="Turgeon B.G."/>
            <person name="Goodwin S.B."/>
            <person name="Spatafora J.W."/>
            <person name="Crous P.W."/>
            <person name="Grigoriev I.V."/>
        </authorList>
    </citation>
    <scope>NUCLEOTIDE SEQUENCE</scope>
    <source>
        <strain evidence="2">IPT5</strain>
    </source>
</reference>
<evidence type="ECO:0000256" key="1">
    <source>
        <dbReference type="SAM" id="MobiDB-lite"/>
    </source>
</evidence>
<feature type="region of interest" description="Disordered" evidence="1">
    <location>
        <begin position="1"/>
        <end position="20"/>
    </location>
</feature>
<sequence length="219" mass="24196">MLLRSGSHSDKGLTLDSGYRSDHNTTFELKSIRQVLSVSYPLRGIKDHNHDLERIDSDQTLSSEPGDDEAQFRKSSPPQLRINEQSDNKEQVEPEICETDSEDEISMEFKIPYTTSKDFPIVPLPNTLARAGYEIAAMKVEVSSTKVNGKCTTQEEVKKSSALPRNGRSKSRAAKKQASAGVLVPKQRARYSLADALKATEGLRQFSDGDGDGSEGEYV</sequence>
<feature type="compositionally biased region" description="Polar residues" evidence="1">
    <location>
        <begin position="73"/>
        <end position="83"/>
    </location>
</feature>
<evidence type="ECO:0000313" key="3">
    <source>
        <dbReference type="Proteomes" id="UP000799423"/>
    </source>
</evidence>
<protein>
    <submittedName>
        <fullName evidence="2">Uncharacterized protein</fullName>
    </submittedName>
</protein>
<keyword evidence="3" id="KW-1185">Reference proteome</keyword>
<feature type="region of interest" description="Disordered" evidence="1">
    <location>
        <begin position="152"/>
        <end position="181"/>
    </location>
</feature>
<feature type="compositionally biased region" description="Basic and acidic residues" evidence="1">
    <location>
        <begin position="7"/>
        <end position="20"/>
    </location>
</feature>
<proteinExistence type="predicted"/>